<evidence type="ECO:0000313" key="2">
    <source>
        <dbReference type="EMBL" id="QJW83522.1"/>
    </source>
</evidence>
<evidence type="ECO:0000313" key="3">
    <source>
        <dbReference type="Proteomes" id="UP000500826"/>
    </source>
</evidence>
<sequence>MKLPTYKAGTTTPVGTADTPSGLSEINSRVESELDNTSLRFYGGDLLGNVWRFDLDNVVEPHGKALQLAELTTPPDPGLPEIAQPITTRPIVAEVEYNGSKFPVVYVATGQYLGTADVADKHRQSLYAIKDPMNNTALGKIRGRSDFVVQTITAPDAAQETRVSSDLRSTGSPRGAGASTSPWPASASRSTRRSPRHAVRGQQHAQGRRVQRGRQVAALRVQLPDRHVDRHLPGPVLVQGLTLVQLTEDGAGEGSIVTIITRSDGSVDEKITNPGTSGGVLRRSQWRELVD</sequence>
<reference evidence="2 3" key="1">
    <citation type="submission" date="2020-05" db="EMBL/GenBank/DDBJ databases">
        <title>Ramlibacter rhizophilus sp. nov., isolated from rhizosphere soil of national flower Mugunghwa from South Korea.</title>
        <authorList>
            <person name="Zheng-Fei Y."/>
            <person name="Huan T."/>
        </authorList>
    </citation>
    <scope>NUCLEOTIDE SEQUENCE [LARGE SCALE GENOMIC DNA]</scope>
    <source>
        <strain evidence="2 3">H242</strain>
    </source>
</reference>
<gene>
    <name evidence="2" type="ORF">HK414_03245</name>
</gene>
<dbReference type="Proteomes" id="UP000500826">
    <property type="component" value="Chromosome"/>
</dbReference>
<dbReference type="EMBL" id="CP053418">
    <property type="protein sequence ID" value="QJW83522.1"/>
    <property type="molecule type" value="Genomic_DNA"/>
</dbReference>
<feature type="region of interest" description="Disordered" evidence="1">
    <location>
        <begin position="158"/>
        <end position="214"/>
    </location>
</feature>
<proteinExistence type="predicted"/>
<name>A0ABX6P1Q3_9BURK</name>
<evidence type="ECO:0000256" key="1">
    <source>
        <dbReference type="SAM" id="MobiDB-lite"/>
    </source>
</evidence>
<organism evidence="2 3">
    <name type="scientific">Ramlibacter terrae</name>
    <dbReference type="NCBI Taxonomy" id="2732511"/>
    <lineage>
        <taxon>Bacteria</taxon>
        <taxon>Pseudomonadati</taxon>
        <taxon>Pseudomonadota</taxon>
        <taxon>Betaproteobacteria</taxon>
        <taxon>Burkholderiales</taxon>
        <taxon>Comamonadaceae</taxon>
        <taxon>Ramlibacter</taxon>
    </lineage>
</organism>
<feature type="compositionally biased region" description="Polar residues" evidence="1">
    <location>
        <begin position="8"/>
        <end position="23"/>
    </location>
</feature>
<feature type="region of interest" description="Disordered" evidence="1">
    <location>
        <begin position="1"/>
        <end position="23"/>
    </location>
</feature>
<feature type="compositionally biased region" description="Basic residues" evidence="1">
    <location>
        <begin position="190"/>
        <end position="199"/>
    </location>
</feature>
<accession>A0ABX6P1Q3</accession>
<protein>
    <recommendedName>
        <fullName evidence="4">PilC beta-propeller domain-containing protein</fullName>
    </recommendedName>
</protein>
<keyword evidence="3" id="KW-1185">Reference proteome</keyword>
<feature type="compositionally biased region" description="Low complexity" evidence="1">
    <location>
        <begin position="178"/>
        <end position="189"/>
    </location>
</feature>
<evidence type="ECO:0008006" key="4">
    <source>
        <dbReference type="Google" id="ProtNLM"/>
    </source>
</evidence>
<feature type="compositionally biased region" description="Polar residues" evidence="1">
    <location>
        <begin position="161"/>
        <end position="172"/>
    </location>
</feature>